<evidence type="ECO:0000256" key="1">
    <source>
        <dbReference type="ARBA" id="ARBA00004141"/>
    </source>
</evidence>
<keyword evidence="11" id="KW-1185">Reference proteome</keyword>
<feature type="transmembrane region" description="Helical" evidence="7">
    <location>
        <begin position="634"/>
        <end position="659"/>
    </location>
</feature>
<keyword evidence="8" id="KW-0732">Signal</keyword>
<dbReference type="GO" id="GO:0016020">
    <property type="term" value="C:membrane"/>
    <property type="evidence" value="ECO:0007669"/>
    <property type="project" value="UniProtKB-SubCell"/>
</dbReference>
<dbReference type="Pfam" id="PF01436">
    <property type="entry name" value="NHL"/>
    <property type="match status" value="1"/>
</dbReference>
<gene>
    <name evidence="10" type="ORF">GT003_24010</name>
</gene>
<evidence type="ECO:0000313" key="10">
    <source>
        <dbReference type="EMBL" id="NBC72073.1"/>
    </source>
</evidence>
<dbReference type="InterPro" id="IPR006977">
    <property type="entry name" value="Yip1_dom"/>
</dbReference>
<comment type="caution">
    <text evidence="10">The sequence shown here is derived from an EMBL/GenBank/DDBJ whole genome shotgun (WGS) entry which is preliminary data.</text>
</comment>
<evidence type="ECO:0000256" key="8">
    <source>
        <dbReference type="SAM" id="SignalP"/>
    </source>
</evidence>
<sequence length="740" mass="82831">MRMRIRTVTIRLLCLTFLALLAQFAANPRQAHAVVPYPTLSINADGDFIKAPNAFVPGPVWRGFSDPEDLFIAQDGGIYVADTGNDRIVQLNGKGEFVRTIPASAAEGKDAKQAKDGKDTLRGPEGVFVDKDGTVYVADTKNRRIAVFDKAGTFEREIKSPATDLLPKTYTYVPSKVVIDKRGFMYLVNKGGYQGLLQLSPEGEFMGFFGANKVKTDWLTALKRKYFTEEQLKKEQQDLPGTIGNVTVDRNGFLYTVNARLSNGQLKRLNFAGDDLLGGKNFAWWIAPQEVEQFAFADVSVDDDGIMTLLQRQNGQIYQYDTNGKLIFRIGLDGVGSQRLGLFKSPTSIATLQDGTILVADSEQNMIQTFKRSHFGDLMHDAITAYNDGRYEESEGTWSEILKIDALFDRAYLGIAKRDLQEGRFDEAAEHFKIASNKQGYSDAFWEIRMKWLFKYFGWIMLGVVALLAAASALSIAKRFRKKKKAALQQILASGDEDLGRMRFGAGGDDAPKRAVPESGIDPFTGLIRSKTNNRWLISVQRTFSLLKHPVGTMNDIVEKEQVRFWYAFILMAAGLLVSIFGKAIISYLFSSGEFVDLNLKNEALYYLLPWFTWVLANYLIGSIMKGEGTFAKVFIVNAYAMVPAILFTLPLAAFSNLLTLDEGVIYNFLHLVIRIWVVALMFLGTQTVHNYNMKESLKMIAVSLLTFGCLWVFGFVLVGLMYMTADFFTGLGRELLNRV</sequence>
<organism evidence="10 11">
    <name type="scientific">Paenibacillus sacheonensis</name>
    <dbReference type="NCBI Taxonomy" id="742054"/>
    <lineage>
        <taxon>Bacteria</taxon>
        <taxon>Bacillati</taxon>
        <taxon>Bacillota</taxon>
        <taxon>Bacilli</taxon>
        <taxon>Bacillales</taxon>
        <taxon>Paenibacillaceae</taxon>
        <taxon>Paenibacillus</taxon>
    </lineage>
</organism>
<keyword evidence="2 7" id="KW-0812">Transmembrane</keyword>
<dbReference type="PROSITE" id="PS51125">
    <property type="entry name" value="NHL"/>
    <property type="match status" value="1"/>
</dbReference>
<keyword evidence="3" id="KW-0677">Repeat</keyword>
<accession>A0A7X4YT73</accession>
<dbReference type="InterPro" id="IPR001258">
    <property type="entry name" value="NHL_repeat"/>
</dbReference>
<feature type="domain" description="Yip1" evidence="9">
    <location>
        <begin position="545"/>
        <end position="715"/>
    </location>
</feature>
<dbReference type="GO" id="GO:0008270">
    <property type="term" value="F:zinc ion binding"/>
    <property type="evidence" value="ECO:0007669"/>
    <property type="project" value="UniProtKB-KW"/>
</dbReference>
<feature type="transmembrane region" description="Helical" evidence="7">
    <location>
        <begin position="705"/>
        <end position="726"/>
    </location>
</feature>
<feature type="transmembrane region" description="Helical" evidence="7">
    <location>
        <begin position="604"/>
        <end position="622"/>
    </location>
</feature>
<dbReference type="InterPro" id="IPR050952">
    <property type="entry name" value="TRIM-NHL_E3_ligases"/>
</dbReference>
<dbReference type="CDD" id="cd05819">
    <property type="entry name" value="NHL"/>
    <property type="match status" value="1"/>
</dbReference>
<dbReference type="AlphaFoldDB" id="A0A7X4YT73"/>
<feature type="transmembrane region" description="Helical" evidence="7">
    <location>
        <begin position="456"/>
        <end position="477"/>
    </location>
</feature>
<evidence type="ECO:0000259" key="9">
    <source>
        <dbReference type="Pfam" id="PF04893"/>
    </source>
</evidence>
<dbReference type="PANTHER" id="PTHR24104">
    <property type="entry name" value="E3 UBIQUITIN-PROTEIN LIGASE NHLRC1-RELATED"/>
    <property type="match status" value="1"/>
</dbReference>
<evidence type="ECO:0000256" key="3">
    <source>
        <dbReference type="ARBA" id="ARBA00022737"/>
    </source>
</evidence>
<dbReference type="Gene3D" id="2.120.10.30">
    <property type="entry name" value="TolB, C-terminal domain"/>
    <property type="match status" value="2"/>
</dbReference>
<feature type="transmembrane region" description="Helical" evidence="7">
    <location>
        <begin position="565"/>
        <end position="589"/>
    </location>
</feature>
<reference evidence="10 11" key="1">
    <citation type="submission" date="2020-01" db="EMBL/GenBank/DDBJ databases">
        <title>Paenibacillus soybeanensis sp. nov. isolated from the nodules of soybean (Glycine max(L.) Merr).</title>
        <authorList>
            <person name="Wang H."/>
        </authorList>
    </citation>
    <scope>NUCLEOTIDE SEQUENCE [LARGE SCALE GENOMIC DNA]</scope>
    <source>
        <strain evidence="10 11">DSM 23054</strain>
    </source>
</reference>
<dbReference type="Pfam" id="PF04893">
    <property type="entry name" value="Yip1"/>
    <property type="match status" value="1"/>
</dbReference>
<feature type="transmembrane region" description="Helical" evidence="7">
    <location>
        <begin position="665"/>
        <end position="684"/>
    </location>
</feature>
<feature type="signal peptide" evidence="8">
    <location>
        <begin position="1"/>
        <end position="33"/>
    </location>
</feature>
<evidence type="ECO:0000256" key="2">
    <source>
        <dbReference type="ARBA" id="ARBA00022692"/>
    </source>
</evidence>
<dbReference type="PANTHER" id="PTHR24104:SF25">
    <property type="entry name" value="PROTEIN LIN-41"/>
    <property type="match status" value="1"/>
</dbReference>
<keyword evidence="5 7" id="KW-0472">Membrane</keyword>
<protein>
    <submittedName>
        <fullName evidence="10">DUF1282 domain-containing protein</fullName>
    </submittedName>
</protein>
<evidence type="ECO:0000313" key="11">
    <source>
        <dbReference type="Proteomes" id="UP000558113"/>
    </source>
</evidence>
<feature type="repeat" description="NHL" evidence="6">
    <location>
        <begin position="117"/>
        <end position="151"/>
    </location>
</feature>
<evidence type="ECO:0000256" key="4">
    <source>
        <dbReference type="ARBA" id="ARBA00022989"/>
    </source>
</evidence>
<evidence type="ECO:0000256" key="5">
    <source>
        <dbReference type="ARBA" id="ARBA00023136"/>
    </source>
</evidence>
<feature type="chain" id="PRO_5030510518" evidence="8">
    <location>
        <begin position="34"/>
        <end position="740"/>
    </location>
</feature>
<proteinExistence type="predicted"/>
<dbReference type="OrthoDB" id="9799230at2"/>
<comment type="subcellular location">
    <subcellularLocation>
        <location evidence="1">Membrane</location>
        <topology evidence="1">Multi-pass membrane protein</topology>
    </subcellularLocation>
</comment>
<dbReference type="Proteomes" id="UP000558113">
    <property type="component" value="Unassembled WGS sequence"/>
</dbReference>
<name>A0A7X4YT73_9BACL</name>
<dbReference type="InterPro" id="IPR011042">
    <property type="entry name" value="6-blade_b-propeller_TolB-like"/>
</dbReference>
<evidence type="ECO:0000256" key="7">
    <source>
        <dbReference type="SAM" id="Phobius"/>
    </source>
</evidence>
<dbReference type="EMBL" id="JAAAMU010000016">
    <property type="protein sequence ID" value="NBC72073.1"/>
    <property type="molecule type" value="Genomic_DNA"/>
</dbReference>
<evidence type="ECO:0000256" key="6">
    <source>
        <dbReference type="PROSITE-ProRule" id="PRU00504"/>
    </source>
</evidence>
<keyword evidence="4 7" id="KW-1133">Transmembrane helix</keyword>
<dbReference type="SUPFAM" id="SSF101898">
    <property type="entry name" value="NHL repeat"/>
    <property type="match status" value="1"/>
</dbReference>
<dbReference type="RefSeq" id="WP_161702688.1">
    <property type="nucleotide sequence ID" value="NZ_JAAAMU010000016.1"/>
</dbReference>